<evidence type="ECO:0000259" key="1">
    <source>
        <dbReference type="PROSITE" id="PS50846"/>
    </source>
</evidence>
<organism evidence="2 3">
    <name type="scientific">Candidatus Protoclostridium stercorigallinarum</name>
    <dbReference type="NCBI Taxonomy" id="2838741"/>
    <lineage>
        <taxon>Bacteria</taxon>
        <taxon>Bacillati</taxon>
        <taxon>Bacillota</taxon>
        <taxon>Clostridia</taxon>
        <taxon>Candidatus Protoclostridium</taxon>
    </lineage>
</organism>
<dbReference type="AlphaFoldDB" id="A0A9D1TR75"/>
<evidence type="ECO:0000313" key="2">
    <source>
        <dbReference type="EMBL" id="HIW01897.1"/>
    </source>
</evidence>
<feature type="domain" description="HMA" evidence="1">
    <location>
        <begin position="2"/>
        <end position="68"/>
    </location>
</feature>
<dbReference type="GO" id="GO:0046872">
    <property type="term" value="F:metal ion binding"/>
    <property type="evidence" value="ECO:0007669"/>
    <property type="project" value="InterPro"/>
</dbReference>
<gene>
    <name evidence="2" type="ORF">H9892_00940</name>
</gene>
<dbReference type="Pfam" id="PF00403">
    <property type="entry name" value="HMA"/>
    <property type="match status" value="1"/>
</dbReference>
<proteinExistence type="predicted"/>
<reference evidence="2" key="1">
    <citation type="journal article" date="2021" name="PeerJ">
        <title>Extensive microbial diversity within the chicken gut microbiome revealed by metagenomics and culture.</title>
        <authorList>
            <person name="Gilroy R."/>
            <person name="Ravi A."/>
            <person name="Getino M."/>
            <person name="Pursley I."/>
            <person name="Horton D.L."/>
            <person name="Alikhan N.F."/>
            <person name="Baker D."/>
            <person name="Gharbi K."/>
            <person name="Hall N."/>
            <person name="Watson M."/>
            <person name="Adriaenssens E.M."/>
            <person name="Foster-Nyarko E."/>
            <person name="Jarju S."/>
            <person name="Secka A."/>
            <person name="Antonio M."/>
            <person name="Oren A."/>
            <person name="Chaudhuri R.R."/>
            <person name="La Ragione R."/>
            <person name="Hildebrand F."/>
            <person name="Pallen M.J."/>
        </authorList>
    </citation>
    <scope>NUCLEOTIDE SEQUENCE</scope>
    <source>
        <strain evidence="2">12435</strain>
    </source>
</reference>
<dbReference type="Proteomes" id="UP000823990">
    <property type="component" value="Unassembled WGS sequence"/>
</dbReference>
<evidence type="ECO:0000313" key="3">
    <source>
        <dbReference type="Proteomes" id="UP000823990"/>
    </source>
</evidence>
<sequence length="75" mass="8662">MATKKYEIEDLDCAHCAQRIEDEVNKLDGVECRLTFALSQMKVTTERDFRGVEKEIKRIMKVIEPDASMKEIKGV</sequence>
<protein>
    <submittedName>
        <fullName evidence="2">Cation transporter</fullName>
    </submittedName>
</protein>
<reference evidence="2" key="2">
    <citation type="submission" date="2021-04" db="EMBL/GenBank/DDBJ databases">
        <authorList>
            <person name="Gilroy R."/>
        </authorList>
    </citation>
    <scope>NUCLEOTIDE SEQUENCE</scope>
    <source>
        <strain evidence="2">12435</strain>
    </source>
</reference>
<dbReference type="InterPro" id="IPR006121">
    <property type="entry name" value="HMA_dom"/>
</dbReference>
<dbReference type="PROSITE" id="PS50846">
    <property type="entry name" value="HMA_2"/>
    <property type="match status" value="1"/>
</dbReference>
<dbReference type="InterPro" id="IPR036163">
    <property type="entry name" value="HMA_dom_sf"/>
</dbReference>
<accession>A0A9D1TR75</accession>
<dbReference type="CDD" id="cd00371">
    <property type="entry name" value="HMA"/>
    <property type="match status" value="1"/>
</dbReference>
<dbReference type="SUPFAM" id="SSF55008">
    <property type="entry name" value="HMA, heavy metal-associated domain"/>
    <property type="match status" value="1"/>
</dbReference>
<dbReference type="EMBL" id="DXHS01000015">
    <property type="protein sequence ID" value="HIW01897.1"/>
    <property type="molecule type" value="Genomic_DNA"/>
</dbReference>
<dbReference type="Gene3D" id="3.30.70.100">
    <property type="match status" value="1"/>
</dbReference>
<name>A0A9D1TR75_9FIRM</name>
<comment type="caution">
    <text evidence="2">The sequence shown here is derived from an EMBL/GenBank/DDBJ whole genome shotgun (WGS) entry which is preliminary data.</text>
</comment>